<dbReference type="GO" id="GO:0016705">
    <property type="term" value="F:oxidoreductase activity, acting on paired donors, with incorporation or reduction of molecular oxygen"/>
    <property type="evidence" value="ECO:0007669"/>
    <property type="project" value="UniProtKB-ARBA"/>
</dbReference>
<dbReference type="PANTHER" id="PTHR21496:SF23">
    <property type="entry name" value="3-PHENYLPROPIONATE_CINNAMIC ACID DIOXYGENASE FERREDOXIN SUBUNIT"/>
    <property type="match status" value="1"/>
</dbReference>
<dbReference type="OrthoDB" id="593800at2"/>
<keyword evidence="1" id="KW-0001">2Fe-2S</keyword>
<evidence type="ECO:0000313" key="8">
    <source>
        <dbReference type="EMBL" id="TNJ67743.1"/>
    </source>
</evidence>
<dbReference type="Pfam" id="PF13806">
    <property type="entry name" value="Rieske_2"/>
    <property type="match status" value="1"/>
</dbReference>
<organism evidence="8 9">
    <name type="scientific">Paenibacillus hemerocallicola</name>
    <dbReference type="NCBI Taxonomy" id="1172614"/>
    <lineage>
        <taxon>Bacteria</taxon>
        <taxon>Bacillati</taxon>
        <taxon>Bacillota</taxon>
        <taxon>Bacilli</taxon>
        <taxon>Bacillales</taxon>
        <taxon>Paenibacillaceae</taxon>
        <taxon>Paenibacillus</taxon>
    </lineage>
</organism>
<dbReference type="GO" id="GO:0004497">
    <property type="term" value="F:monooxygenase activity"/>
    <property type="evidence" value="ECO:0007669"/>
    <property type="project" value="UniProtKB-ARBA"/>
</dbReference>
<dbReference type="RefSeq" id="WP_139600646.1">
    <property type="nucleotide sequence ID" value="NZ_VDCQ01000003.1"/>
</dbReference>
<evidence type="ECO:0000256" key="3">
    <source>
        <dbReference type="ARBA" id="ARBA00023002"/>
    </source>
</evidence>
<dbReference type="Gene3D" id="2.102.10.10">
    <property type="entry name" value="Rieske [2Fe-2S] iron-sulphur domain"/>
    <property type="match status" value="1"/>
</dbReference>
<dbReference type="SUPFAM" id="SSF50022">
    <property type="entry name" value="ISP domain"/>
    <property type="match status" value="1"/>
</dbReference>
<proteinExistence type="predicted"/>
<evidence type="ECO:0000256" key="5">
    <source>
        <dbReference type="ARBA" id="ARBA00023014"/>
    </source>
</evidence>
<dbReference type="InterPro" id="IPR012748">
    <property type="entry name" value="Rieske-like_NirD"/>
</dbReference>
<dbReference type="GO" id="GO:0042128">
    <property type="term" value="P:nitrate assimilation"/>
    <property type="evidence" value="ECO:0007669"/>
    <property type="project" value="UniProtKB-KW"/>
</dbReference>
<dbReference type="AlphaFoldDB" id="A0A5C4TF59"/>
<reference evidence="8 9" key="1">
    <citation type="submission" date="2019-05" db="EMBL/GenBank/DDBJ databases">
        <title>We sequenced the genome of Paenibacillus hemerocallicola KCTC 33185 for further insight into its adaptation and study the phylogeny of Paenibacillus.</title>
        <authorList>
            <person name="Narsing Rao M.P."/>
        </authorList>
    </citation>
    <scope>NUCLEOTIDE SEQUENCE [LARGE SCALE GENOMIC DNA]</scope>
    <source>
        <strain evidence="8 9">KCTC 33185</strain>
    </source>
</reference>
<dbReference type="PROSITE" id="PS51296">
    <property type="entry name" value="RIESKE"/>
    <property type="match status" value="1"/>
</dbReference>
<evidence type="ECO:0000259" key="7">
    <source>
        <dbReference type="PROSITE" id="PS51296"/>
    </source>
</evidence>
<keyword evidence="4" id="KW-0408">Iron</keyword>
<dbReference type="GO" id="GO:0051537">
    <property type="term" value="F:2 iron, 2 sulfur cluster binding"/>
    <property type="evidence" value="ECO:0007669"/>
    <property type="project" value="UniProtKB-KW"/>
</dbReference>
<evidence type="ECO:0000313" key="9">
    <source>
        <dbReference type="Proteomes" id="UP000307943"/>
    </source>
</evidence>
<dbReference type="GO" id="GO:0008942">
    <property type="term" value="F:nitrite reductase [NAD(P)H] activity"/>
    <property type="evidence" value="ECO:0007669"/>
    <property type="project" value="InterPro"/>
</dbReference>
<keyword evidence="6" id="KW-0534">Nitrate assimilation</keyword>
<evidence type="ECO:0000256" key="2">
    <source>
        <dbReference type="ARBA" id="ARBA00022723"/>
    </source>
</evidence>
<gene>
    <name evidence="8" type="primary">nirD</name>
    <name evidence="8" type="ORF">FE784_03035</name>
</gene>
<evidence type="ECO:0000256" key="1">
    <source>
        <dbReference type="ARBA" id="ARBA00022714"/>
    </source>
</evidence>
<evidence type="ECO:0000256" key="4">
    <source>
        <dbReference type="ARBA" id="ARBA00023004"/>
    </source>
</evidence>
<protein>
    <submittedName>
        <fullName evidence="8">Nitrite reductase small subunit NirD</fullName>
    </submittedName>
</protein>
<feature type="domain" description="Rieske" evidence="7">
    <location>
        <begin position="13"/>
        <end position="108"/>
    </location>
</feature>
<dbReference type="InterPro" id="IPR036922">
    <property type="entry name" value="Rieske_2Fe-2S_sf"/>
</dbReference>
<keyword evidence="3" id="KW-0560">Oxidoreductase</keyword>
<sequence>MSNYEVGVELRWVDAVGYEELTINTGKTIRYQETEVALFRFGSGKVHAIQNRCPHKDGVLVEGIVCDEHVFCPMHDRKIHVPSGLVQKPDNGCVRTYATKVENGRIYIGFPKTEELAS</sequence>
<dbReference type="InterPro" id="IPR017941">
    <property type="entry name" value="Rieske_2Fe-2S"/>
</dbReference>
<dbReference type="GO" id="GO:0046872">
    <property type="term" value="F:metal ion binding"/>
    <property type="evidence" value="ECO:0007669"/>
    <property type="project" value="UniProtKB-KW"/>
</dbReference>
<dbReference type="NCBIfam" id="TIGR02378">
    <property type="entry name" value="nirD_assim_sml"/>
    <property type="match status" value="1"/>
</dbReference>
<keyword evidence="5" id="KW-0411">Iron-sulfur</keyword>
<accession>A0A5C4TF59</accession>
<keyword evidence="9" id="KW-1185">Reference proteome</keyword>
<comment type="caution">
    <text evidence="8">The sequence shown here is derived from an EMBL/GenBank/DDBJ whole genome shotgun (WGS) entry which is preliminary data.</text>
</comment>
<keyword evidence="2" id="KW-0479">Metal-binding</keyword>
<dbReference type="EMBL" id="VDCQ01000003">
    <property type="protein sequence ID" value="TNJ67743.1"/>
    <property type="molecule type" value="Genomic_DNA"/>
</dbReference>
<evidence type="ECO:0000256" key="6">
    <source>
        <dbReference type="ARBA" id="ARBA00023063"/>
    </source>
</evidence>
<dbReference type="PANTHER" id="PTHR21496">
    <property type="entry name" value="FERREDOXIN-RELATED"/>
    <property type="match status" value="1"/>
</dbReference>
<name>A0A5C4TF59_9BACL</name>
<dbReference type="Proteomes" id="UP000307943">
    <property type="component" value="Unassembled WGS sequence"/>
</dbReference>